<dbReference type="Pfam" id="PF01381">
    <property type="entry name" value="HTH_3"/>
    <property type="match status" value="1"/>
</dbReference>
<dbReference type="SUPFAM" id="SSF47413">
    <property type="entry name" value="lambda repressor-like DNA-binding domains"/>
    <property type="match status" value="1"/>
</dbReference>
<dbReference type="AlphaFoldDB" id="A0AAE8HM18"/>
<dbReference type="Pfam" id="PF18768">
    <property type="entry name" value="RNPP_C"/>
    <property type="match status" value="1"/>
</dbReference>
<dbReference type="PANTHER" id="PTHR37038:SF14">
    <property type="entry name" value="TRANSCRIPTIONAL ACTIVATOR"/>
    <property type="match status" value="1"/>
</dbReference>
<dbReference type="GO" id="GO:0003677">
    <property type="term" value="F:DNA binding"/>
    <property type="evidence" value="ECO:0007669"/>
    <property type="project" value="InterPro"/>
</dbReference>
<dbReference type="InterPro" id="IPR010982">
    <property type="entry name" value="Lambda_DNA-bd_dom_sf"/>
</dbReference>
<comment type="caution">
    <text evidence="2">The sequence shown here is derived from an EMBL/GenBank/DDBJ whole genome shotgun (WGS) entry which is preliminary data.</text>
</comment>
<dbReference type="InterPro" id="IPR001387">
    <property type="entry name" value="Cro/C1-type_HTH"/>
</dbReference>
<gene>
    <name evidence="2" type="ORF">SAMN05216415_1658</name>
</gene>
<dbReference type="CDD" id="cd00093">
    <property type="entry name" value="HTH_XRE"/>
    <property type="match status" value="1"/>
</dbReference>
<dbReference type="Proteomes" id="UP000182107">
    <property type="component" value="Unassembled WGS sequence"/>
</dbReference>
<sequence>MITDIATLIKTKRKEKGITQKELADGICVQAVISKIEKGETTPSVDIFFKIVKKLEIDMSIVSKIFKLNNTIHQNLVYSDKVKQLLYMRDYENLAYVLKTLNKLDMTPEEILYYEWLISVTNYMTRQSTFLETIQELKGILSESKDNYFQLYLKVVSAIASIYSDNHDDDLALQYFESIIDDYQASEDFQDQVTFLYSISRAYFIKEDLNKSLMYISKAIDEILEEKSIYLLGDSLLMKAYILNEAKLYDESKKYCRNAITIFELENKELLKNMAQKLLIDIEEKKI</sequence>
<evidence type="ECO:0000313" key="2">
    <source>
        <dbReference type="EMBL" id="SDX01132.1"/>
    </source>
</evidence>
<dbReference type="SMART" id="SM00530">
    <property type="entry name" value="HTH_XRE"/>
    <property type="match status" value="1"/>
</dbReference>
<protein>
    <submittedName>
        <fullName evidence="2">Tetratricopeptide repeat-containing protein</fullName>
    </submittedName>
</protein>
<dbReference type="InterPro" id="IPR053163">
    <property type="entry name" value="HTH-type_regulator_Rgg"/>
</dbReference>
<dbReference type="InterPro" id="IPR041315">
    <property type="entry name" value="PlcR_TPR"/>
</dbReference>
<evidence type="ECO:0000259" key="1">
    <source>
        <dbReference type="PROSITE" id="PS50943"/>
    </source>
</evidence>
<dbReference type="EMBL" id="FNMW01000002">
    <property type="protein sequence ID" value="SDX01132.1"/>
    <property type="molecule type" value="Genomic_DNA"/>
</dbReference>
<reference evidence="2 3" key="1">
    <citation type="submission" date="2016-10" db="EMBL/GenBank/DDBJ databases">
        <authorList>
            <person name="Varghese N."/>
            <person name="Submissions S."/>
        </authorList>
    </citation>
    <scope>NUCLEOTIDE SEQUENCE [LARGE SCALE GENOMIC DNA]</scope>
    <source>
        <strain evidence="2 3">Sb17</strain>
    </source>
</reference>
<name>A0AAE8HM18_STREI</name>
<organism evidence="2 3">
    <name type="scientific">Streptococcus equinus</name>
    <name type="common">Streptococcus bovis</name>
    <dbReference type="NCBI Taxonomy" id="1335"/>
    <lineage>
        <taxon>Bacteria</taxon>
        <taxon>Bacillati</taxon>
        <taxon>Bacillota</taxon>
        <taxon>Bacilli</taxon>
        <taxon>Lactobacillales</taxon>
        <taxon>Streptococcaceae</taxon>
        <taxon>Streptococcus</taxon>
    </lineage>
</organism>
<accession>A0AAE8HM18</accession>
<dbReference type="PROSITE" id="PS50943">
    <property type="entry name" value="HTH_CROC1"/>
    <property type="match status" value="1"/>
</dbReference>
<dbReference type="SUPFAM" id="SSF48452">
    <property type="entry name" value="TPR-like"/>
    <property type="match status" value="1"/>
</dbReference>
<dbReference type="RefSeq" id="WP_074603585.1">
    <property type="nucleotide sequence ID" value="NZ_FNMW01000002.1"/>
</dbReference>
<proteinExistence type="predicted"/>
<evidence type="ECO:0000313" key="3">
    <source>
        <dbReference type="Proteomes" id="UP000182107"/>
    </source>
</evidence>
<dbReference type="Gene3D" id="1.25.40.10">
    <property type="entry name" value="Tetratricopeptide repeat domain"/>
    <property type="match status" value="1"/>
</dbReference>
<dbReference type="PANTHER" id="PTHR37038">
    <property type="entry name" value="TRANSCRIPTIONAL REGULATOR-RELATED"/>
    <property type="match status" value="1"/>
</dbReference>
<feature type="domain" description="HTH cro/C1-type" evidence="1">
    <location>
        <begin position="9"/>
        <end position="62"/>
    </location>
</feature>
<dbReference type="InterPro" id="IPR011990">
    <property type="entry name" value="TPR-like_helical_dom_sf"/>
</dbReference>